<gene>
    <name evidence="1" type="ORF">S03H2_07598</name>
</gene>
<protein>
    <submittedName>
        <fullName evidence="1">Uncharacterized protein</fullName>
    </submittedName>
</protein>
<dbReference type="InterPro" id="IPR008948">
    <property type="entry name" value="L-Aspartase-like"/>
</dbReference>
<reference evidence="1" key="1">
    <citation type="journal article" date="2014" name="Front. Microbiol.">
        <title>High frequency of phylogenetically diverse reductive dehalogenase-homologous genes in deep subseafloor sedimentary metagenomes.</title>
        <authorList>
            <person name="Kawai M."/>
            <person name="Futagami T."/>
            <person name="Toyoda A."/>
            <person name="Takaki Y."/>
            <person name="Nishi S."/>
            <person name="Hori S."/>
            <person name="Arai W."/>
            <person name="Tsubouchi T."/>
            <person name="Morono Y."/>
            <person name="Uchiyama I."/>
            <person name="Ito T."/>
            <person name="Fujiyama A."/>
            <person name="Inagaki F."/>
            <person name="Takami H."/>
        </authorList>
    </citation>
    <scope>NUCLEOTIDE SEQUENCE</scope>
    <source>
        <strain evidence="1">Expedition CK06-06</strain>
    </source>
</reference>
<name>X1FV66_9ZZZZ</name>
<evidence type="ECO:0000313" key="1">
    <source>
        <dbReference type="EMBL" id="GAH24673.1"/>
    </source>
</evidence>
<dbReference type="SUPFAM" id="SSF48557">
    <property type="entry name" value="L-aspartase-like"/>
    <property type="match status" value="1"/>
</dbReference>
<dbReference type="Gene3D" id="1.10.40.30">
    <property type="entry name" value="Fumarase/aspartase (C-terminal domain)"/>
    <property type="match status" value="1"/>
</dbReference>
<organism evidence="1">
    <name type="scientific">marine sediment metagenome</name>
    <dbReference type="NCBI Taxonomy" id="412755"/>
    <lineage>
        <taxon>unclassified sequences</taxon>
        <taxon>metagenomes</taxon>
        <taxon>ecological metagenomes</taxon>
    </lineage>
</organism>
<dbReference type="GO" id="GO:0003824">
    <property type="term" value="F:catalytic activity"/>
    <property type="evidence" value="ECO:0007669"/>
    <property type="project" value="InterPro"/>
</dbReference>
<proteinExistence type="predicted"/>
<dbReference type="AlphaFoldDB" id="X1FV66"/>
<accession>X1FV66</accession>
<sequence length="72" mass="7743">MSYAMDNGKSFSELSLTEYKGFSSLFGEDVYSITVESSIAARDVIGGTAPRQVERALATAKKRVGDFGRGKS</sequence>
<dbReference type="EMBL" id="BARU01003533">
    <property type="protein sequence ID" value="GAH24673.1"/>
    <property type="molecule type" value="Genomic_DNA"/>
</dbReference>
<comment type="caution">
    <text evidence="1">The sequence shown here is derived from an EMBL/GenBank/DDBJ whole genome shotgun (WGS) entry which is preliminary data.</text>
</comment>